<feature type="region of interest" description="Disordered" evidence="1">
    <location>
        <begin position="838"/>
        <end position="910"/>
    </location>
</feature>
<dbReference type="PROSITE" id="PS50829">
    <property type="entry name" value="GYF"/>
    <property type="match status" value="1"/>
</dbReference>
<feature type="compositionally biased region" description="Low complexity" evidence="1">
    <location>
        <begin position="1174"/>
        <end position="1196"/>
    </location>
</feature>
<dbReference type="PANTHER" id="PTHR14445">
    <property type="entry name" value="GRB10 INTERACTING GYF PROTEIN"/>
    <property type="match status" value="1"/>
</dbReference>
<protein>
    <submittedName>
        <fullName evidence="3">GYF domain-containing protein</fullName>
    </submittedName>
</protein>
<keyword evidence="4" id="KW-1185">Reference proteome</keyword>
<feature type="compositionally biased region" description="Polar residues" evidence="1">
    <location>
        <begin position="354"/>
        <end position="373"/>
    </location>
</feature>
<dbReference type="InterPro" id="IPR035445">
    <property type="entry name" value="GYF-like_dom_sf"/>
</dbReference>
<dbReference type="RefSeq" id="XP_018139898.1">
    <property type="nucleotide sequence ID" value="XM_018286060.1"/>
</dbReference>
<feature type="compositionally biased region" description="Polar residues" evidence="1">
    <location>
        <begin position="45"/>
        <end position="68"/>
    </location>
</feature>
<evidence type="ECO:0000256" key="1">
    <source>
        <dbReference type="SAM" id="MobiDB-lite"/>
    </source>
</evidence>
<feature type="compositionally biased region" description="Low complexity" evidence="1">
    <location>
        <begin position="1236"/>
        <end position="1253"/>
    </location>
</feature>
<feature type="compositionally biased region" description="Polar residues" evidence="1">
    <location>
        <begin position="1065"/>
        <end position="1084"/>
    </location>
</feature>
<dbReference type="EMBL" id="LSBJ02000007">
    <property type="protein sequence ID" value="OAQ62194.1"/>
    <property type="molecule type" value="Genomic_DNA"/>
</dbReference>
<evidence type="ECO:0000313" key="4">
    <source>
        <dbReference type="Proteomes" id="UP000078397"/>
    </source>
</evidence>
<feature type="compositionally biased region" description="Low complexity" evidence="1">
    <location>
        <begin position="849"/>
        <end position="862"/>
    </location>
</feature>
<dbReference type="OrthoDB" id="48509at2759"/>
<evidence type="ECO:0000313" key="3">
    <source>
        <dbReference type="EMBL" id="OAQ62194.1"/>
    </source>
</evidence>
<dbReference type="KEGG" id="pchm:VFPPC_07151"/>
<dbReference type="InterPro" id="IPR051640">
    <property type="entry name" value="GRB10-interact_GYF"/>
</dbReference>
<feature type="compositionally biased region" description="Polar residues" evidence="1">
    <location>
        <begin position="1157"/>
        <end position="1173"/>
    </location>
</feature>
<feature type="compositionally biased region" description="Polar residues" evidence="1">
    <location>
        <begin position="1296"/>
        <end position="1305"/>
    </location>
</feature>
<feature type="compositionally biased region" description="Basic and acidic residues" evidence="1">
    <location>
        <begin position="1109"/>
        <end position="1123"/>
    </location>
</feature>
<feature type="compositionally biased region" description="Basic and acidic residues" evidence="1">
    <location>
        <begin position="1197"/>
        <end position="1214"/>
    </location>
</feature>
<proteinExistence type="predicted"/>
<dbReference type="InterPro" id="IPR003169">
    <property type="entry name" value="GYF"/>
</dbReference>
<accession>A0A179F9Q5</accession>
<feature type="region of interest" description="Disordered" evidence="1">
    <location>
        <begin position="1383"/>
        <end position="1439"/>
    </location>
</feature>
<feature type="compositionally biased region" description="Pro residues" evidence="1">
    <location>
        <begin position="1047"/>
        <end position="1060"/>
    </location>
</feature>
<feature type="domain" description="GYF" evidence="2">
    <location>
        <begin position="702"/>
        <end position="750"/>
    </location>
</feature>
<reference evidence="3 4" key="1">
    <citation type="journal article" date="2016" name="PLoS Pathog.">
        <title>Biosynthesis of antibiotic leucinostatins in bio-control fungus Purpureocillium lilacinum and their inhibition on phytophthora revealed by genome mining.</title>
        <authorList>
            <person name="Wang G."/>
            <person name="Liu Z."/>
            <person name="Lin R."/>
            <person name="Li E."/>
            <person name="Mao Z."/>
            <person name="Ling J."/>
            <person name="Yang Y."/>
            <person name="Yin W.B."/>
            <person name="Xie B."/>
        </authorList>
    </citation>
    <scope>NUCLEOTIDE SEQUENCE [LARGE SCALE GENOMIC DNA]</scope>
    <source>
        <strain evidence="3">170</strain>
    </source>
</reference>
<feature type="compositionally biased region" description="Polar residues" evidence="1">
    <location>
        <begin position="290"/>
        <end position="310"/>
    </location>
</feature>
<feature type="compositionally biased region" description="Polar residues" evidence="1">
    <location>
        <begin position="889"/>
        <end position="899"/>
    </location>
</feature>
<dbReference type="Pfam" id="PF02213">
    <property type="entry name" value="GYF"/>
    <property type="match status" value="1"/>
</dbReference>
<dbReference type="GO" id="GO:0005829">
    <property type="term" value="C:cytosol"/>
    <property type="evidence" value="ECO:0007669"/>
    <property type="project" value="TreeGrafter"/>
</dbReference>
<feature type="compositionally biased region" description="Polar residues" evidence="1">
    <location>
        <begin position="1"/>
        <end position="10"/>
    </location>
</feature>
<feature type="compositionally biased region" description="Low complexity" evidence="1">
    <location>
        <begin position="1124"/>
        <end position="1138"/>
    </location>
</feature>
<dbReference type="Proteomes" id="UP000078397">
    <property type="component" value="Unassembled WGS sequence"/>
</dbReference>
<dbReference type="STRING" id="1380566.A0A179F9Q5"/>
<sequence>MTSNLPSSFASAAAGQNANRDARGARGDGRGPAGGDWSRRDGRSANGTLTLRRSSTTPIGQASQSTPSADHAVQQPLPVDTAPVLPSNFKTSSAQYTRDDLLAMFQPGTAVDDASRLFISGWDPTHVNGGNVRGWGKTNDNHVPQEPGACWDQNGDTAPMGLRDLSIEEKEAFSTEINSPLKPPTQNKEGHQGNVNGRKASVSQGSGNAFGVISPSSATRPGTRRRETIESNPFSGALASPTAAGRYSREDSSPWTQRRSNDLRESEPDDGDAEVTARETSSKLPFGNLIRSNTAGSAGMTSMWPSSNPATPGGGGFGNFAMPSSAVGDKRVGGAAPGGSGSRLAHLIPKDSTDSSATKPGDSQNPPTQQSWRSRPRTDTDPFGDDELSGSAVLGGAQDTGSAGHTHASRVGVLGTPVKGSTSDFGMSGLNLGAPSGHEGQASPSETNPYRSPPGERHEHDETEAGSGEQPLGPGHHEAPANFGSISRGFGAPNFEGSDRSQTSSVGAKGYPLGNLSGWPAPAGPSSGTPDRDRPNFGNAFGSALFSPVGDLQSPGLSNLGNVFGAPGAGIGAGSIGRGSKLGSLFPAAMQAQMQGHDQEHGMSDTIQGHPLGAIGRGNLQGPARDTGSPMRPNRGVFEELFPSSDTGRSQTGFSASDNAQQVGAGAPQSFTPVTGGLPFGGGQATTDPAGSQVRQMVMPDRMRWVYLDPQGHMQGPFTGLEMNDWYKANFFTPDLRVKKIEDSDFEPLGQLIRRIGNSREPFLVPQIGIPHGPAPQGGPFNPTTGGAGGVIPPLSGVFPSFGRTLTAEEQNNLERRKQEEQYMMAQQREFLMRQQSMPKFPMPGPGLQHHSSAHSLQSQPSFGSMTSPIGGPPQQPIGAAAPQHGSFPDTQTGGQTASRGGAGNGDPFRADELVGLSAAERDILATMRDEATEEQQQAADLGFRAGLPDTEHLPEDQEGFRGRLKEFEELRAQHDADQLADMISAKEAESVVDALQDSSSTQRPARGGKGKKKMSEDGTLSLTQQVQKAQAAAAAGMQPIETDMPMPFPPPSSTTPLPAPTAQRARSNLPEQYSRSQSGTPDASQPPPLAPWAKDPGQEGAKGPSLKEIQEAEARKAAKAEEAAAALRKAAMEQEAAVMREKEKQAAVAAAAGLPASSTWGHGSPVSASSPWTKPGTTKGPSSGPTTSSSASSKKTLAEIQREEEVRKQKAKDVAVQSGAPANISKSYANLAGKPTLMPSTATPPAASPSAAGWATVGAGGKVKAPTGPAVAQMPRSLSSSNVKAQAVSPAKSISKPTSAVGSSIGKTETANLAMEEFNKWTLRELSRGGLTTDVTAFQSGLNMLPLDASLIAEAVYGSSTTMDGNRFGTEYVRRKKLAEKGVVEKQSPGEAAKSPSAGGGWSEVAKRSGSTQPKDNDAGNIQAAGFKVVPGRKKGKK</sequence>
<feature type="region of interest" description="Disordered" evidence="1">
    <location>
        <begin position="991"/>
        <end position="1305"/>
    </location>
</feature>
<dbReference type="SMART" id="SM00444">
    <property type="entry name" value="GYF"/>
    <property type="match status" value="1"/>
</dbReference>
<name>A0A179F9Q5_METCM</name>
<feature type="region of interest" description="Disordered" evidence="1">
    <location>
        <begin position="1"/>
        <end position="73"/>
    </location>
</feature>
<feature type="region of interest" description="Disordered" evidence="1">
    <location>
        <begin position="173"/>
        <end position="540"/>
    </location>
</feature>
<dbReference type="Gene3D" id="3.30.1490.40">
    <property type="match status" value="1"/>
</dbReference>
<feature type="compositionally biased region" description="Low complexity" evidence="1">
    <location>
        <begin position="1025"/>
        <end position="1036"/>
    </location>
</feature>
<feature type="region of interest" description="Disordered" evidence="1">
    <location>
        <begin position="592"/>
        <end position="692"/>
    </location>
</feature>
<dbReference type="GeneID" id="28850054"/>
<comment type="caution">
    <text evidence="3">The sequence shown here is derived from an EMBL/GenBank/DDBJ whole genome shotgun (WGS) entry which is preliminary data.</text>
</comment>
<dbReference type="SUPFAM" id="SSF55277">
    <property type="entry name" value="GYF domain"/>
    <property type="match status" value="1"/>
</dbReference>
<dbReference type="PANTHER" id="PTHR14445:SF36">
    <property type="entry name" value="FI03272P-RELATED"/>
    <property type="match status" value="1"/>
</dbReference>
<feature type="compositionally biased region" description="Polar residues" evidence="1">
    <location>
        <begin position="644"/>
        <end position="662"/>
    </location>
</feature>
<organism evidence="3 4">
    <name type="scientific">Pochonia chlamydosporia 170</name>
    <dbReference type="NCBI Taxonomy" id="1380566"/>
    <lineage>
        <taxon>Eukaryota</taxon>
        <taxon>Fungi</taxon>
        <taxon>Dikarya</taxon>
        <taxon>Ascomycota</taxon>
        <taxon>Pezizomycotina</taxon>
        <taxon>Sordariomycetes</taxon>
        <taxon>Hypocreomycetidae</taxon>
        <taxon>Hypocreales</taxon>
        <taxon>Clavicipitaceae</taxon>
        <taxon>Pochonia</taxon>
    </lineage>
</organism>
<feature type="compositionally biased region" description="Basic and acidic residues" evidence="1">
    <location>
        <begin position="454"/>
        <end position="463"/>
    </location>
</feature>
<feature type="compositionally biased region" description="Basic and acidic residues" evidence="1">
    <location>
        <begin position="20"/>
        <end position="29"/>
    </location>
</feature>
<evidence type="ECO:0000259" key="2">
    <source>
        <dbReference type="PROSITE" id="PS50829"/>
    </source>
</evidence>
<gene>
    <name evidence="3" type="ORF">VFPPC_07151</name>
</gene>